<dbReference type="PANTHER" id="PTHR38846">
    <property type="entry name" value="C3H1-TYPE DOMAIN-CONTAINING PROTEIN"/>
    <property type="match status" value="1"/>
</dbReference>
<protein>
    <submittedName>
        <fullName evidence="1">Uncharacterized protein</fullName>
    </submittedName>
</protein>
<gene>
    <name evidence="1" type="ORF">BDU57DRAFT_534707</name>
</gene>
<dbReference type="EMBL" id="ML979132">
    <property type="protein sequence ID" value="KAF1920995.1"/>
    <property type="molecule type" value="Genomic_DNA"/>
</dbReference>
<dbReference type="PANTHER" id="PTHR38846:SF1">
    <property type="entry name" value="C3H1-TYPE DOMAIN-CONTAINING PROTEIN"/>
    <property type="match status" value="1"/>
</dbReference>
<evidence type="ECO:0000313" key="1">
    <source>
        <dbReference type="EMBL" id="KAF1920995.1"/>
    </source>
</evidence>
<dbReference type="Proteomes" id="UP000800096">
    <property type="component" value="Unassembled WGS sequence"/>
</dbReference>
<proteinExistence type="predicted"/>
<reference evidence="1" key="1">
    <citation type="journal article" date="2020" name="Stud. Mycol.">
        <title>101 Dothideomycetes genomes: a test case for predicting lifestyles and emergence of pathogens.</title>
        <authorList>
            <person name="Haridas S."/>
            <person name="Albert R."/>
            <person name="Binder M."/>
            <person name="Bloem J."/>
            <person name="Labutti K."/>
            <person name="Salamov A."/>
            <person name="Andreopoulos B."/>
            <person name="Baker S."/>
            <person name="Barry K."/>
            <person name="Bills G."/>
            <person name="Bluhm B."/>
            <person name="Cannon C."/>
            <person name="Castanera R."/>
            <person name="Culley D."/>
            <person name="Daum C."/>
            <person name="Ezra D."/>
            <person name="Gonzalez J."/>
            <person name="Henrissat B."/>
            <person name="Kuo A."/>
            <person name="Liang C."/>
            <person name="Lipzen A."/>
            <person name="Lutzoni F."/>
            <person name="Magnuson J."/>
            <person name="Mondo S."/>
            <person name="Nolan M."/>
            <person name="Ohm R."/>
            <person name="Pangilinan J."/>
            <person name="Park H.-J."/>
            <person name="Ramirez L."/>
            <person name="Alfaro M."/>
            <person name="Sun H."/>
            <person name="Tritt A."/>
            <person name="Yoshinaga Y."/>
            <person name="Zwiers L.-H."/>
            <person name="Turgeon B."/>
            <person name="Goodwin S."/>
            <person name="Spatafora J."/>
            <person name="Crous P."/>
            <person name="Grigoriev I."/>
        </authorList>
    </citation>
    <scope>NUCLEOTIDE SEQUENCE</scope>
    <source>
        <strain evidence="1">HMLAC05119</strain>
    </source>
</reference>
<organism evidence="1 2">
    <name type="scientific">Ampelomyces quisqualis</name>
    <name type="common">Powdery mildew agent</name>
    <dbReference type="NCBI Taxonomy" id="50730"/>
    <lineage>
        <taxon>Eukaryota</taxon>
        <taxon>Fungi</taxon>
        <taxon>Dikarya</taxon>
        <taxon>Ascomycota</taxon>
        <taxon>Pezizomycotina</taxon>
        <taxon>Dothideomycetes</taxon>
        <taxon>Pleosporomycetidae</taxon>
        <taxon>Pleosporales</taxon>
        <taxon>Pleosporineae</taxon>
        <taxon>Phaeosphaeriaceae</taxon>
        <taxon>Ampelomyces</taxon>
    </lineage>
</organism>
<dbReference type="OrthoDB" id="6105938at2759"/>
<keyword evidence="2" id="KW-1185">Reference proteome</keyword>
<evidence type="ECO:0000313" key="2">
    <source>
        <dbReference type="Proteomes" id="UP000800096"/>
    </source>
</evidence>
<dbReference type="AlphaFoldDB" id="A0A6A5QYW4"/>
<name>A0A6A5QYW4_AMPQU</name>
<sequence length="257" mass="28785">MVAATTTQVAELDLVDRMRRLSVGSTASSFSIVSDAPSVLSLDTNGSVNGGVPVDPPSLQVLEICLEALTAADRTSDPRQHETDAVETADPIPDVKNTHQSLEAHELISSTPDVNAYWLQFPGFIPNPTATFTNELERLAKHENWTNKKKRKQQVKALSTEIAHHYGTHMNKLDRWQQLCEDVGIDVVPTSIRQCRKTVAPVLVNLYNVIDHRRNPDVKVRRFKSYGEFCRYTRAGHVFPRECAKQDGLISVLLKRM</sequence>
<accession>A0A6A5QYW4</accession>